<keyword evidence="2" id="KW-1185">Reference proteome</keyword>
<comment type="caution">
    <text evidence="1">The sequence shown here is derived from an EMBL/GenBank/DDBJ whole genome shotgun (WGS) entry which is preliminary data.</text>
</comment>
<dbReference type="NCBIfam" id="TIGR02647">
    <property type="entry name" value="DNA"/>
    <property type="match status" value="1"/>
</dbReference>
<reference evidence="1 2" key="1">
    <citation type="submission" date="2020-01" db="EMBL/GenBank/DDBJ databases">
        <title>Comparative genomics of meat spoilage bacteria.</title>
        <authorList>
            <person name="Hilgarth M."/>
            <person name="Vogel R.F."/>
        </authorList>
    </citation>
    <scope>NUCLEOTIDE SEQUENCE [LARGE SCALE GENOMIC DNA]</scope>
    <source>
        <strain evidence="1 2">TMW2.2077</strain>
    </source>
</reference>
<evidence type="ECO:0000313" key="2">
    <source>
        <dbReference type="Proteomes" id="UP000809529"/>
    </source>
</evidence>
<gene>
    <name evidence="1" type="ORF">GYN02_02470</name>
</gene>
<dbReference type="Proteomes" id="UP000809529">
    <property type="component" value="Unassembled WGS sequence"/>
</dbReference>
<dbReference type="Pfam" id="PF18918">
    <property type="entry name" value="DUF5669"/>
    <property type="match status" value="1"/>
</dbReference>
<protein>
    <submittedName>
        <fullName evidence="1">TIGR02647 family protein</fullName>
    </submittedName>
</protein>
<organism evidence="1 2">
    <name type="scientific">Pseudomonas weihenstephanensis</name>
    <dbReference type="NCBI Taxonomy" id="1608994"/>
    <lineage>
        <taxon>Bacteria</taxon>
        <taxon>Pseudomonadati</taxon>
        <taxon>Pseudomonadota</taxon>
        <taxon>Gammaproteobacteria</taxon>
        <taxon>Pseudomonadales</taxon>
        <taxon>Pseudomonadaceae</taxon>
        <taxon>Pseudomonas</taxon>
    </lineage>
</organism>
<dbReference type="EMBL" id="JAAEBW010000001">
    <property type="protein sequence ID" value="MBM1194045.1"/>
    <property type="molecule type" value="Genomic_DNA"/>
</dbReference>
<dbReference type="RefSeq" id="WP_059766019.1">
    <property type="nucleotide sequence ID" value="NZ_JAAEBW010000001.1"/>
</dbReference>
<evidence type="ECO:0000313" key="1">
    <source>
        <dbReference type="EMBL" id="MBM1194045.1"/>
    </source>
</evidence>
<proteinExistence type="predicted"/>
<accession>A0ABS1ZC59</accession>
<dbReference type="InterPro" id="IPR013468">
    <property type="entry name" value="CHP02647"/>
</dbReference>
<name>A0ABS1ZC59_9PSED</name>
<sequence>MSFTPELVAELEVLALFDLNSTQEGLKVHQDADKNLIAAAKRLHEKDLITQADGGYLTSLGRDAVEHVQTLLSILTSKPFVAVRLAELA</sequence>